<reference evidence="2 3" key="1">
    <citation type="submission" date="2021-06" db="EMBL/GenBank/DDBJ databases">
        <title>Caerostris extrusa draft genome.</title>
        <authorList>
            <person name="Kono N."/>
            <person name="Arakawa K."/>
        </authorList>
    </citation>
    <scope>NUCLEOTIDE SEQUENCE [LARGE SCALE GENOMIC DNA]</scope>
</reference>
<dbReference type="Proteomes" id="UP001054945">
    <property type="component" value="Unassembled WGS sequence"/>
</dbReference>
<feature type="compositionally biased region" description="Basic and acidic residues" evidence="1">
    <location>
        <begin position="1"/>
        <end position="23"/>
    </location>
</feature>
<evidence type="ECO:0000256" key="1">
    <source>
        <dbReference type="SAM" id="MobiDB-lite"/>
    </source>
</evidence>
<organism evidence="2 3">
    <name type="scientific">Caerostris extrusa</name>
    <name type="common">Bark spider</name>
    <name type="synonym">Caerostris bankana</name>
    <dbReference type="NCBI Taxonomy" id="172846"/>
    <lineage>
        <taxon>Eukaryota</taxon>
        <taxon>Metazoa</taxon>
        <taxon>Ecdysozoa</taxon>
        <taxon>Arthropoda</taxon>
        <taxon>Chelicerata</taxon>
        <taxon>Arachnida</taxon>
        <taxon>Araneae</taxon>
        <taxon>Araneomorphae</taxon>
        <taxon>Entelegynae</taxon>
        <taxon>Araneoidea</taxon>
        <taxon>Araneidae</taxon>
        <taxon>Caerostris</taxon>
    </lineage>
</organism>
<keyword evidence="3" id="KW-1185">Reference proteome</keyword>
<dbReference type="AlphaFoldDB" id="A0AAV4V3N6"/>
<feature type="region of interest" description="Disordered" evidence="1">
    <location>
        <begin position="1"/>
        <end position="32"/>
    </location>
</feature>
<evidence type="ECO:0000313" key="3">
    <source>
        <dbReference type="Proteomes" id="UP001054945"/>
    </source>
</evidence>
<comment type="caution">
    <text evidence="2">The sequence shown here is derived from an EMBL/GenBank/DDBJ whole genome shotgun (WGS) entry which is preliminary data.</text>
</comment>
<name>A0AAV4V3N6_CAEEX</name>
<dbReference type="EMBL" id="BPLR01013931">
    <property type="protein sequence ID" value="GIY64840.1"/>
    <property type="molecule type" value="Genomic_DNA"/>
</dbReference>
<proteinExistence type="predicted"/>
<protein>
    <submittedName>
        <fullName evidence="2">Uncharacterized protein</fullName>
    </submittedName>
</protein>
<sequence length="89" mass="10107">MAGKDGFESERETSDSKIVDLQESRSTGAQVAKKVRDNSEVKGLRAVRIKIGNTNFVWEIPVDELIRIDLGERRLSLQESCIVVKRLQY</sequence>
<accession>A0AAV4V3N6</accession>
<gene>
    <name evidence="2" type="ORF">CEXT_314361</name>
</gene>
<evidence type="ECO:0000313" key="2">
    <source>
        <dbReference type="EMBL" id="GIY64840.1"/>
    </source>
</evidence>